<keyword evidence="3 4" id="KW-0067">ATP-binding</keyword>
<protein>
    <recommendedName>
        <fullName evidence="4">ATP-dependent RNA helicase</fullName>
        <ecNumber evidence="4">3.6.4.13</ecNumber>
    </recommendedName>
</protein>
<accession>A0A9P6B5E7</accession>
<comment type="caution">
    <text evidence="7">The sequence shown here is derived from an EMBL/GenBank/DDBJ whole genome shotgun (WGS) entry which is preliminary data.</text>
</comment>
<dbReference type="Pfam" id="PF00270">
    <property type="entry name" value="DEAD"/>
    <property type="match status" value="1"/>
</dbReference>
<dbReference type="InterPro" id="IPR014001">
    <property type="entry name" value="Helicase_ATP-bd"/>
</dbReference>
<evidence type="ECO:0000313" key="7">
    <source>
        <dbReference type="EMBL" id="KAF9517976.1"/>
    </source>
</evidence>
<comment type="catalytic activity">
    <reaction evidence="4">
        <text>ATP + H2O = ADP + phosphate + H(+)</text>
        <dbReference type="Rhea" id="RHEA:13065"/>
        <dbReference type="ChEBI" id="CHEBI:15377"/>
        <dbReference type="ChEBI" id="CHEBI:15378"/>
        <dbReference type="ChEBI" id="CHEBI:30616"/>
        <dbReference type="ChEBI" id="CHEBI:43474"/>
        <dbReference type="ChEBI" id="CHEBI:456216"/>
        <dbReference type="EC" id="3.6.4.13"/>
    </reaction>
</comment>
<feature type="region of interest" description="Disordered" evidence="5">
    <location>
        <begin position="646"/>
        <end position="688"/>
    </location>
</feature>
<feature type="domain" description="Helicase ATP-binding" evidence="6">
    <location>
        <begin position="137"/>
        <end position="358"/>
    </location>
</feature>
<comment type="similarity">
    <text evidence="4">Belongs to the DEAD box helicase family.</text>
</comment>
<dbReference type="OrthoDB" id="193716at2759"/>
<dbReference type="GO" id="GO:0003723">
    <property type="term" value="F:RNA binding"/>
    <property type="evidence" value="ECO:0007669"/>
    <property type="project" value="UniProtKB-UniRule"/>
</dbReference>
<dbReference type="Proteomes" id="UP000886523">
    <property type="component" value="Unassembled WGS sequence"/>
</dbReference>
<dbReference type="AlphaFoldDB" id="A0A9P6B5E7"/>
<keyword evidence="4" id="KW-0694">RNA-binding</keyword>
<keyword evidence="2 4" id="KW-0378">Hydrolase</keyword>
<proteinExistence type="inferred from homology"/>
<dbReference type="InterPro" id="IPR027417">
    <property type="entry name" value="P-loop_NTPase"/>
</dbReference>
<comment type="function">
    <text evidence="4">RNA helicase.</text>
</comment>
<comment type="domain">
    <text evidence="4">The Q motif is unique to and characteristic of the DEAD box family of RNA helicases and controls ATP binding and hydrolysis.</text>
</comment>
<evidence type="ECO:0000256" key="5">
    <source>
        <dbReference type="SAM" id="MobiDB-lite"/>
    </source>
</evidence>
<dbReference type="SMART" id="SM00487">
    <property type="entry name" value="DEXDc"/>
    <property type="match status" value="1"/>
</dbReference>
<keyword evidence="1 4" id="KW-0547">Nucleotide-binding</keyword>
<dbReference type="PROSITE" id="PS51192">
    <property type="entry name" value="HELICASE_ATP_BIND_1"/>
    <property type="match status" value="1"/>
</dbReference>
<evidence type="ECO:0000256" key="4">
    <source>
        <dbReference type="RuleBase" id="RU365068"/>
    </source>
</evidence>
<dbReference type="GO" id="GO:0016787">
    <property type="term" value="F:hydrolase activity"/>
    <property type="evidence" value="ECO:0007669"/>
    <property type="project" value="UniProtKB-KW"/>
</dbReference>
<dbReference type="GO" id="GO:0005524">
    <property type="term" value="F:ATP binding"/>
    <property type="evidence" value="ECO:0007669"/>
    <property type="project" value="UniProtKB-UniRule"/>
</dbReference>
<reference evidence="7" key="1">
    <citation type="journal article" date="2020" name="Nat. Commun.">
        <title>Large-scale genome sequencing of mycorrhizal fungi provides insights into the early evolution of symbiotic traits.</title>
        <authorList>
            <person name="Miyauchi S."/>
            <person name="Kiss E."/>
            <person name="Kuo A."/>
            <person name="Drula E."/>
            <person name="Kohler A."/>
            <person name="Sanchez-Garcia M."/>
            <person name="Morin E."/>
            <person name="Andreopoulos B."/>
            <person name="Barry K.W."/>
            <person name="Bonito G."/>
            <person name="Buee M."/>
            <person name="Carver A."/>
            <person name="Chen C."/>
            <person name="Cichocki N."/>
            <person name="Clum A."/>
            <person name="Culley D."/>
            <person name="Crous P.W."/>
            <person name="Fauchery L."/>
            <person name="Girlanda M."/>
            <person name="Hayes R.D."/>
            <person name="Keri Z."/>
            <person name="LaButti K."/>
            <person name="Lipzen A."/>
            <person name="Lombard V."/>
            <person name="Magnuson J."/>
            <person name="Maillard F."/>
            <person name="Murat C."/>
            <person name="Nolan M."/>
            <person name="Ohm R.A."/>
            <person name="Pangilinan J."/>
            <person name="Pereira M.F."/>
            <person name="Perotto S."/>
            <person name="Peter M."/>
            <person name="Pfister S."/>
            <person name="Riley R."/>
            <person name="Sitrit Y."/>
            <person name="Stielow J.B."/>
            <person name="Szollosi G."/>
            <person name="Zifcakova L."/>
            <person name="Stursova M."/>
            <person name="Spatafora J.W."/>
            <person name="Tedersoo L."/>
            <person name="Vaario L.M."/>
            <person name="Yamada A."/>
            <person name="Yan M."/>
            <person name="Wang P."/>
            <person name="Xu J."/>
            <person name="Bruns T."/>
            <person name="Baldrian P."/>
            <person name="Vilgalys R."/>
            <person name="Dunand C."/>
            <person name="Henrissat B."/>
            <person name="Grigoriev I.V."/>
            <person name="Hibbett D."/>
            <person name="Nagy L.G."/>
            <person name="Martin F.M."/>
        </authorList>
    </citation>
    <scope>NUCLEOTIDE SEQUENCE</scope>
    <source>
        <strain evidence="7">UP504</strain>
    </source>
</reference>
<keyword evidence="8" id="KW-1185">Reference proteome</keyword>
<dbReference type="GO" id="GO:0003724">
    <property type="term" value="F:RNA helicase activity"/>
    <property type="evidence" value="ECO:0007669"/>
    <property type="project" value="UniProtKB-EC"/>
</dbReference>
<dbReference type="SUPFAM" id="SSF52540">
    <property type="entry name" value="P-loop containing nucleoside triphosphate hydrolases"/>
    <property type="match status" value="2"/>
</dbReference>
<evidence type="ECO:0000313" key="8">
    <source>
        <dbReference type="Proteomes" id="UP000886523"/>
    </source>
</evidence>
<evidence type="ECO:0000259" key="6">
    <source>
        <dbReference type="PROSITE" id="PS51192"/>
    </source>
</evidence>
<gene>
    <name evidence="7" type="ORF">BS47DRAFT_1427471</name>
</gene>
<evidence type="ECO:0000256" key="2">
    <source>
        <dbReference type="ARBA" id="ARBA00022801"/>
    </source>
</evidence>
<sequence>MWAVTRYVRFPVIRTIFLGRVPYTTQAQSEPPLESNDPFERPAVTLYSTLERPVKAKDNTEILDPAADAPGLVQARNKSNHFPFTALKGGIDYDTFKAITVKPFKHTHMTPVQHAVLTLLPELAQPFGRDPPPRPDGTKTKTRSDLLVMAKTGTGKTLAFLVPAIESRLAAIRASSKQSLVDAGLKSDKHLEGRAARVFSRTTVGTLIISPTRELATQIANEALRLAHHHDGFEVRLFVGGISKRMQLRDWMRGRRDIVVATPGRLRDLLTTEPSIAAGISSTTQVILDEADTLLDMGFRSDLDAILEYLPKAPNDKHSSLVPRFPRVFDKSPELFSETIIDDDSPVHAHIPQFHTVLPSPEHQIPHLLRIIAHDQLTNAGKSKRSRTRFSRRKDSSIRDAFEERAICSYRHIGWFRNDTSGATVLVTSDVSARGVDYPKVTRVIQDWACAALGGRADIVVLPWEIGFFTWQLTNVPLQAVTVAEMKREVTALAEKHDGDTATSVASQPIAKSAKNLSSLLSTQMEETLKAALLRLDPEVVRETFASLLGYYIAKSPELRIGKNIIVEGLRLWATGAMGLPQPPHVSEAFLHRLGVSDGRTKRFGNAAAPHDGEFKARMGPRWTGRGQQRLKDRVVVPAWQTAANLPLDSNDPEPSEYRGNRYGRTGQSYKVPRPREQAGFYSGGGTRDRHKGNISHLLIYCSFTSNSNPLFPSCHWPSLRGPPPLLGHPKMCAFCNPARACHRVLPN</sequence>
<name>A0A9P6B5E7_9AGAM</name>
<keyword evidence="4" id="KW-0347">Helicase</keyword>
<dbReference type="EMBL" id="MU128928">
    <property type="protein sequence ID" value="KAF9517976.1"/>
    <property type="molecule type" value="Genomic_DNA"/>
</dbReference>
<dbReference type="PANTHER" id="PTHR24031">
    <property type="entry name" value="RNA HELICASE"/>
    <property type="match status" value="1"/>
</dbReference>
<dbReference type="InterPro" id="IPR011545">
    <property type="entry name" value="DEAD/DEAH_box_helicase_dom"/>
</dbReference>
<organism evidence="7 8">
    <name type="scientific">Hydnum rufescens UP504</name>
    <dbReference type="NCBI Taxonomy" id="1448309"/>
    <lineage>
        <taxon>Eukaryota</taxon>
        <taxon>Fungi</taxon>
        <taxon>Dikarya</taxon>
        <taxon>Basidiomycota</taxon>
        <taxon>Agaricomycotina</taxon>
        <taxon>Agaricomycetes</taxon>
        <taxon>Cantharellales</taxon>
        <taxon>Hydnaceae</taxon>
        <taxon>Hydnum</taxon>
    </lineage>
</organism>
<evidence type="ECO:0000256" key="3">
    <source>
        <dbReference type="ARBA" id="ARBA00022840"/>
    </source>
</evidence>
<dbReference type="Gene3D" id="3.40.50.300">
    <property type="entry name" value="P-loop containing nucleotide triphosphate hydrolases"/>
    <property type="match status" value="1"/>
</dbReference>
<evidence type="ECO:0000256" key="1">
    <source>
        <dbReference type="ARBA" id="ARBA00022741"/>
    </source>
</evidence>
<dbReference type="EC" id="3.6.4.13" evidence="4"/>